<keyword evidence="5" id="KW-0396">Initiation factor</keyword>
<evidence type="ECO:0000256" key="1">
    <source>
        <dbReference type="ARBA" id="ARBA00005422"/>
    </source>
</evidence>
<feature type="domain" description="SUI1" evidence="4">
    <location>
        <begin position="21"/>
        <end position="86"/>
    </location>
</feature>
<gene>
    <name evidence="5" type="primary">sui1</name>
    <name evidence="5" type="ORF">SVXNc_0877</name>
</gene>
<dbReference type="Proteomes" id="UP001218034">
    <property type="component" value="Chromosome"/>
</dbReference>
<dbReference type="NCBIfam" id="NF002096">
    <property type="entry name" value="PRK00939.1"/>
    <property type="match status" value="1"/>
</dbReference>
<dbReference type="Pfam" id="PF01253">
    <property type="entry name" value="SUI1"/>
    <property type="match status" value="1"/>
</dbReference>
<dbReference type="PROSITE" id="PS50296">
    <property type="entry name" value="SUI1"/>
    <property type="match status" value="1"/>
</dbReference>
<dbReference type="Gene3D" id="3.30.780.10">
    <property type="entry name" value="SUI1-like domain"/>
    <property type="match status" value="1"/>
</dbReference>
<reference evidence="5 6" key="1">
    <citation type="submission" date="2022-09" db="EMBL/GenBank/DDBJ databases">
        <title>Xylan utilization by haloarchaea-nanohaloarchaea associations.</title>
        <authorList>
            <person name="Yakimov M."/>
        </authorList>
    </citation>
    <scope>NUCLEOTIDE SEQUENCE [LARGE SCALE GENOMIC DNA]</scope>
    <source>
        <strain evidence="5 6">SVXNc</strain>
    </source>
</reference>
<dbReference type="InterPro" id="IPR001950">
    <property type="entry name" value="SUI1"/>
</dbReference>
<dbReference type="GO" id="GO:0003743">
    <property type="term" value="F:translation initiation factor activity"/>
    <property type="evidence" value="ECO:0007669"/>
    <property type="project" value="UniProtKB-KW"/>
</dbReference>
<dbReference type="InterPro" id="IPR050318">
    <property type="entry name" value="DENR/SUI1_TIF"/>
</dbReference>
<dbReference type="PANTHER" id="PTHR12789">
    <property type="entry name" value="DENSITY-REGULATED PROTEIN HOMOLOG"/>
    <property type="match status" value="1"/>
</dbReference>
<dbReference type="GeneID" id="90590314"/>
<keyword evidence="3" id="KW-0648">Protein biosynthesis</keyword>
<organism evidence="5 6">
    <name type="scientific">Candidatus Nanohalococcus occultus</name>
    <dbReference type="NCBI Taxonomy" id="2978047"/>
    <lineage>
        <taxon>Archaea</taxon>
        <taxon>Candidatus Nanohalarchaeota</taxon>
        <taxon>Candidatus Nanohalarchaeota incertae sedis</taxon>
        <taxon>Candidatus Nanohalococcus</taxon>
    </lineage>
</organism>
<evidence type="ECO:0000256" key="2">
    <source>
        <dbReference type="ARBA" id="ARBA00022845"/>
    </source>
</evidence>
<dbReference type="SUPFAM" id="SSF55159">
    <property type="entry name" value="eIF1-like"/>
    <property type="match status" value="1"/>
</dbReference>
<dbReference type="EMBL" id="CP104395">
    <property type="protein sequence ID" value="WEL19884.1"/>
    <property type="molecule type" value="Genomic_DNA"/>
</dbReference>
<proteinExistence type="inferred from homology"/>
<name>A0ABY8CJR5_9ARCH</name>
<dbReference type="RefSeq" id="WP_347721715.1">
    <property type="nucleotide sequence ID" value="NZ_CP104395.1"/>
</dbReference>
<dbReference type="InterPro" id="IPR005872">
    <property type="entry name" value="SUI1_arc_bac"/>
</dbReference>
<dbReference type="InterPro" id="IPR036877">
    <property type="entry name" value="SUI1_dom_sf"/>
</dbReference>
<evidence type="ECO:0000313" key="5">
    <source>
        <dbReference type="EMBL" id="WEL19884.1"/>
    </source>
</evidence>
<keyword evidence="2" id="KW-0810">Translation regulation</keyword>
<evidence type="ECO:0000313" key="6">
    <source>
        <dbReference type="Proteomes" id="UP001218034"/>
    </source>
</evidence>
<comment type="similarity">
    <text evidence="1">Belongs to the SUI1 family.</text>
</comment>
<keyword evidence="6" id="KW-1185">Reference proteome</keyword>
<evidence type="ECO:0000256" key="3">
    <source>
        <dbReference type="ARBA" id="ARBA00022917"/>
    </source>
</evidence>
<sequence>MPDVPDEFDPFDQVSKADQKIEVYIDTRSYNKEMTIISGFDENVDLDDLSSKLKTKVAAGGTVKDGNIELQGNHLHRIEDILAEEGFDNVEVQR</sequence>
<dbReference type="PANTHER" id="PTHR12789:SF0">
    <property type="entry name" value="DENSITY-REGULATED PROTEIN"/>
    <property type="match status" value="1"/>
</dbReference>
<accession>A0ABY8CJR5</accession>
<dbReference type="CDD" id="cd11567">
    <property type="entry name" value="YciH_like"/>
    <property type="match status" value="1"/>
</dbReference>
<evidence type="ECO:0000259" key="4">
    <source>
        <dbReference type="PROSITE" id="PS50296"/>
    </source>
</evidence>
<protein>
    <submittedName>
        <fullName evidence="5">Translation initiation factor 1 (eIF-1/SUI1)</fullName>
    </submittedName>
</protein>